<evidence type="ECO:0000256" key="10">
    <source>
        <dbReference type="ARBA" id="ARBA00022917"/>
    </source>
</evidence>
<dbReference type="GO" id="GO:0004826">
    <property type="term" value="F:phenylalanine-tRNA ligase activity"/>
    <property type="evidence" value="ECO:0007669"/>
    <property type="project" value="UniProtKB-EC"/>
</dbReference>
<gene>
    <name evidence="13 15" type="primary">pheS</name>
    <name evidence="15" type="ORF">J8C05_02470</name>
</gene>
<evidence type="ECO:0000256" key="1">
    <source>
        <dbReference type="ARBA" id="ARBA00004496"/>
    </source>
</evidence>
<dbReference type="InterPro" id="IPR004188">
    <property type="entry name" value="Phe-tRNA_ligase_II_N"/>
</dbReference>
<feature type="binding site" evidence="13">
    <location>
        <position position="281"/>
    </location>
    <ligand>
        <name>Mg(2+)</name>
        <dbReference type="ChEBI" id="CHEBI:18420"/>
        <note>shared with beta subunit</note>
    </ligand>
</feature>
<dbReference type="SUPFAM" id="SSF46589">
    <property type="entry name" value="tRNA-binding arm"/>
    <property type="match status" value="1"/>
</dbReference>
<dbReference type="HAMAP" id="MF_00281">
    <property type="entry name" value="Phe_tRNA_synth_alpha1"/>
    <property type="match status" value="1"/>
</dbReference>
<organism evidence="15 16">
    <name type="scientific">Chloracidobacterium sp. N</name>
    <dbReference type="NCBI Taxonomy" id="2821540"/>
    <lineage>
        <taxon>Bacteria</taxon>
        <taxon>Pseudomonadati</taxon>
        <taxon>Acidobacteriota</taxon>
        <taxon>Terriglobia</taxon>
        <taxon>Terriglobales</taxon>
        <taxon>Acidobacteriaceae</taxon>
        <taxon>Chloracidobacterium</taxon>
        <taxon>Chloracidobacterium aggregatum</taxon>
    </lineage>
</organism>
<keyword evidence="7 13" id="KW-0547">Nucleotide-binding</keyword>
<dbReference type="PROSITE" id="PS50862">
    <property type="entry name" value="AA_TRNA_LIGASE_II"/>
    <property type="match status" value="1"/>
</dbReference>
<evidence type="ECO:0000259" key="14">
    <source>
        <dbReference type="PROSITE" id="PS50862"/>
    </source>
</evidence>
<dbReference type="NCBIfam" id="TIGR00468">
    <property type="entry name" value="pheS"/>
    <property type="match status" value="1"/>
</dbReference>
<dbReference type="SUPFAM" id="SSF55681">
    <property type="entry name" value="Class II aaRS and biotin synthetases"/>
    <property type="match status" value="1"/>
</dbReference>
<evidence type="ECO:0000313" key="16">
    <source>
        <dbReference type="Proteomes" id="UP000677668"/>
    </source>
</evidence>
<dbReference type="PANTHER" id="PTHR11538:SF41">
    <property type="entry name" value="PHENYLALANINE--TRNA LIGASE, MITOCHONDRIAL"/>
    <property type="match status" value="1"/>
</dbReference>
<evidence type="ECO:0000256" key="8">
    <source>
        <dbReference type="ARBA" id="ARBA00022840"/>
    </source>
</evidence>
<protein>
    <recommendedName>
        <fullName evidence="13">Phenylalanine--tRNA ligase alpha subunit</fullName>
        <ecNumber evidence="13">6.1.1.20</ecNumber>
    </recommendedName>
    <alternativeName>
        <fullName evidence="13">Phenylalanyl-tRNA synthetase alpha subunit</fullName>
        <shortName evidence="13">PheRS</shortName>
    </alternativeName>
</protein>
<dbReference type="InterPro" id="IPR004529">
    <property type="entry name" value="Phe-tRNA-synth_IIc_asu"/>
</dbReference>
<comment type="similarity">
    <text evidence="2 13">Belongs to the class-II aminoacyl-tRNA synthetase family. Phe-tRNA synthetase alpha subunit type 1 subfamily.</text>
</comment>
<evidence type="ECO:0000256" key="9">
    <source>
        <dbReference type="ARBA" id="ARBA00022842"/>
    </source>
</evidence>
<keyword evidence="6 13" id="KW-0479">Metal-binding</keyword>
<keyword evidence="8 13" id="KW-0067">ATP-binding</keyword>
<dbReference type="EMBL" id="CP072642">
    <property type="protein sequence ID" value="QUV94331.1"/>
    <property type="molecule type" value="Genomic_DNA"/>
</dbReference>
<keyword evidence="5 13" id="KW-0436">Ligase</keyword>
<dbReference type="PANTHER" id="PTHR11538">
    <property type="entry name" value="PHENYLALANYL-TRNA SYNTHETASE"/>
    <property type="match status" value="1"/>
</dbReference>
<keyword evidence="10 13" id="KW-0648">Protein biosynthesis</keyword>
<sequence length="366" mass="41251">MPDASTLDAATLQTVMADAHRRLATTFGEHFPEWTLPAFELPTSIPPRRQWQAVNDYWLARKQGVLALKLKELGALPADQRPVRGAALNRFKAEVEAVLSDLEAQVRAFEEAETIRREAVDVTLPGLVRRRGRAHPLTQIRERIEDIFVAMGYAVEDGPEVDTVFYNFDALNIPPDHPARDLTDTFYLDDELALRSQTSNVQIHAMQRRKPPLRIIAPGRVFRRDEPDATHNPMFFQVEGLNVAPGITMADLKGTLQVFLTRLFDRPVTLRFRPSYFPFVEPGAETDFQCPFCGGSGCRICKHTGWIELGGSGMVHPNVLRACGIDPTEFSGFAFGFGIDRMAALLYGIDDIRLYFENDLRFLSQF</sequence>
<comment type="subcellular location">
    <subcellularLocation>
        <location evidence="1 13">Cytoplasm</location>
    </subcellularLocation>
</comment>
<feature type="domain" description="Aminoacyl-transfer RNA synthetases class-II family profile" evidence="14">
    <location>
        <begin position="138"/>
        <end position="357"/>
    </location>
</feature>
<keyword evidence="11 13" id="KW-0030">Aminoacyl-tRNA synthetase</keyword>
<evidence type="ECO:0000256" key="5">
    <source>
        <dbReference type="ARBA" id="ARBA00022598"/>
    </source>
</evidence>
<dbReference type="InterPro" id="IPR006195">
    <property type="entry name" value="aa-tRNA-synth_II"/>
</dbReference>
<dbReference type="Proteomes" id="UP000677668">
    <property type="component" value="Chromosome 1"/>
</dbReference>
<name>A0ABX8B440_9BACT</name>
<keyword evidence="16" id="KW-1185">Reference proteome</keyword>
<evidence type="ECO:0000256" key="2">
    <source>
        <dbReference type="ARBA" id="ARBA00010207"/>
    </source>
</evidence>
<keyword evidence="9 13" id="KW-0460">Magnesium</keyword>
<dbReference type="InterPro" id="IPR022911">
    <property type="entry name" value="Phe_tRNA_ligase_alpha1_bac"/>
</dbReference>
<dbReference type="RefSeq" id="WP_211422632.1">
    <property type="nucleotide sequence ID" value="NZ_CP072642.1"/>
</dbReference>
<evidence type="ECO:0000256" key="12">
    <source>
        <dbReference type="ARBA" id="ARBA00049255"/>
    </source>
</evidence>
<comment type="subunit">
    <text evidence="3 13">Tetramer of two alpha and two beta subunits.</text>
</comment>
<keyword evidence="4 13" id="KW-0963">Cytoplasm</keyword>
<dbReference type="InterPro" id="IPR010978">
    <property type="entry name" value="tRNA-bd_arm"/>
</dbReference>
<evidence type="ECO:0000256" key="7">
    <source>
        <dbReference type="ARBA" id="ARBA00022741"/>
    </source>
</evidence>
<dbReference type="Gene3D" id="3.30.930.10">
    <property type="entry name" value="Bira Bifunctional Protein, Domain 2"/>
    <property type="match status" value="1"/>
</dbReference>
<evidence type="ECO:0000256" key="3">
    <source>
        <dbReference type="ARBA" id="ARBA00011209"/>
    </source>
</evidence>
<dbReference type="Pfam" id="PF02912">
    <property type="entry name" value="Phe_tRNA-synt_N"/>
    <property type="match status" value="1"/>
</dbReference>
<evidence type="ECO:0000256" key="6">
    <source>
        <dbReference type="ARBA" id="ARBA00022723"/>
    </source>
</evidence>
<proteinExistence type="inferred from homology"/>
<evidence type="ECO:0000256" key="4">
    <source>
        <dbReference type="ARBA" id="ARBA00022490"/>
    </source>
</evidence>
<dbReference type="Pfam" id="PF01409">
    <property type="entry name" value="tRNA-synt_2d"/>
    <property type="match status" value="1"/>
</dbReference>
<evidence type="ECO:0000313" key="15">
    <source>
        <dbReference type="EMBL" id="QUV94331.1"/>
    </source>
</evidence>
<dbReference type="InterPro" id="IPR002319">
    <property type="entry name" value="Phenylalanyl-tRNA_Synthase"/>
</dbReference>
<dbReference type="InterPro" id="IPR045864">
    <property type="entry name" value="aa-tRNA-synth_II/BPL/LPL"/>
</dbReference>
<dbReference type="CDD" id="cd00496">
    <property type="entry name" value="PheRS_alpha_core"/>
    <property type="match status" value="1"/>
</dbReference>
<accession>A0ABX8B440</accession>
<evidence type="ECO:0000256" key="11">
    <source>
        <dbReference type="ARBA" id="ARBA00023146"/>
    </source>
</evidence>
<evidence type="ECO:0000256" key="13">
    <source>
        <dbReference type="HAMAP-Rule" id="MF_00281"/>
    </source>
</evidence>
<comment type="catalytic activity">
    <reaction evidence="12 13">
        <text>tRNA(Phe) + L-phenylalanine + ATP = L-phenylalanyl-tRNA(Phe) + AMP + diphosphate + H(+)</text>
        <dbReference type="Rhea" id="RHEA:19413"/>
        <dbReference type="Rhea" id="RHEA-COMP:9668"/>
        <dbReference type="Rhea" id="RHEA-COMP:9699"/>
        <dbReference type="ChEBI" id="CHEBI:15378"/>
        <dbReference type="ChEBI" id="CHEBI:30616"/>
        <dbReference type="ChEBI" id="CHEBI:33019"/>
        <dbReference type="ChEBI" id="CHEBI:58095"/>
        <dbReference type="ChEBI" id="CHEBI:78442"/>
        <dbReference type="ChEBI" id="CHEBI:78531"/>
        <dbReference type="ChEBI" id="CHEBI:456215"/>
        <dbReference type="EC" id="6.1.1.20"/>
    </reaction>
</comment>
<comment type="cofactor">
    <cofactor evidence="13">
        <name>Mg(2+)</name>
        <dbReference type="ChEBI" id="CHEBI:18420"/>
    </cofactor>
    <text evidence="13">Binds 2 magnesium ions per tetramer.</text>
</comment>
<reference evidence="15 16" key="1">
    <citation type="submission" date="2021-03" db="EMBL/GenBank/DDBJ databases">
        <title>Genomic and phenotypic characterization of Chloracidobacterium isolates provides evidence for multiple species.</title>
        <authorList>
            <person name="Saini M.K."/>
            <person name="Costas A.M.G."/>
            <person name="Tank M."/>
            <person name="Bryant D.A."/>
        </authorList>
    </citation>
    <scope>NUCLEOTIDE SEQUENCE [LARGE SCALE GENOMIC DNA]</scope>
    <source>
        <strain evidence="15 16">N</strain>
    </source>
</reference>
<dbReference type="EC" id="6.1.1.20" evidence="13"/>